<reference evidence="10 11" key="1">
    <citation type="submission" date="2021-08" db="EMBL/GenBank/DDBJ databases">
        <title>WGS of actinomycetes from Thailand.</title>
        <authorList>
            <person name="Thawai C."/>
        </authorList>
    </citation>
    <scope>NUCLEOTIDE SEQUENCE [LARGE SCALE GENOMIC DNA]</scope>
    <source>
        <strain evidence="10 11">PLK6-54</strain>
    </source>
</reference>
<keyword evidence="5 8" id="KW-1133">Transmembrane helix</keyword>
<evidence type="ECO:0000256" key="3">
    <source>
        <dbReference type="ARBA" id="ARBA00022741"/>
    </source>
</evidence>
<feature type="transmembrane region" description="Helical" evidence="8">
    <location>
        <begin position="53"/>
        <end position="74"/>
    </location>
</feature>
<evidence type="ECO:0000256" key="6">
    <source>
        <dbReference type="ARBA" id="ARBA00023136"/>
    </source>
</evidence>
<comment type="subcellular location">
    <subcellularLocation>
        <location evidence="1">Cell membrane</location>
        <topology evidence="1">Multi-pass membrane protein</topology>
    </subcellularLocation>
</comment>
<evidence type="ECO:0000256" key="1">
    <source>
        <dbReference type="ARBA" id="ARBA00004651"/>
    </source>
</evidence>
<evidence type="ECO:0000256" key="7">
    <source>
        <dbReference type="SAM" id="MobiDB-lite"/>
    </source>
</evidence>
<dbReference type="SUPFAM" id="SSF52540">
    <property type="entry name" value="P-loop containing nucleoside triphosphate hydrolases"/>
    <property type="match status" value="1"/>
</dbReference>
<feature type="region of interest" description="Disordered" evidence="7">
    <location>
        <begin position="1"/>
        <end position="23"/>
    </location>
</feature>
<feature type="transmembrane region" description="Helical" evidence="8">
    <location>
        <begin position="86"/>
        <end position="106"/>
    </location>
</feature>
<feature type="transmembrane region" description="Helical" evidence="8">
    <location>
        <begin position="182"/>
        <end position="206"/>
    </location>
</feature>
<dbReference type="PROSITE" id="PS50893">
    <property type="entry name" value="ABC_TRANSPORTER_2"/>
    <property type="match status" value="1"/>
</dbReference>
<feature type="compositionally biased region" description="Low complexity" evidence="7">
    <location>
        <begin position="400"/>
        <end position="410"/>
    </location>
</feature>
<feature type="region of interest" description="Disordered" evidence="7">
    <location>
        <begin position="390"/>
        <end position="410"/>
    </location>
</feature>
<dbReference type="PROSITE" id="PS00211">
    <property type="entry name" value="ABC_TRANSPORTER_1"/>
    <property type="match status" value="1"/>
</dbReference>
<keyword evidence="6 8" id="KW-0472">Membrane</keyword>
<protein>
    <submittedName>
        <fullName evidence="10">ABC transporter ATP-binding protein/permease</fullName>
    </submittedName>
</protein>
<organism evidence="10 11">
    <name type="scientific">Actinacidiphila acidipaludis</name>
    <dbReference type="NCBI Taxonomy" id="2873382"/>
    <lineage>
        <taxon>Bacteria</taxon>
        <taxon>Bacillati</taxon>
        <taxon>Actinomycetota</taxon>
        <taxon>Actinomycetes</taxon>
        <taxon>Kitasatosporales</taxon>
        <taxon>Streptomycetaceae</taxon>
        <taxon>Actinacidiphila</taxon>
    </lineage>
</organism>
<accession>A0ABS7QG77</accession>
<evidence type="ECO:0000313" key="11">
    <source>
        <dbReference type="Proteomes" id="UP000778578"/>
    </source>
</evidence>
<keyword evidence="4 10" id="KW-0067">ATP-binding</keyword>
<dbReference type="InterPro" id="IPR003593">
    <property type="entry name" value="AAA+_ATPase"/>
</dbReference>
<dbReference type="Gene3D" id="1.20.1560.10">
    <property type="entry name" value="ABC transporter type 1, transmembrane domain"/>
    <property type="match status" value="1"/>
</dbReference>
<dbReference type="SMART" id="SM00382">
    <property type="entry name" value="AAA"/>
    <property type="match status" value="1"/>
</dbReference>
<gene>
    <name evidence="10" type="ORF">K7862_27960</name>
</gene>
<dbReference type="InterPro" id="IPR027417">
    <property type="entry name" value="P-loop_NTPase"/>
</dbReference>
<keyword evidence="2 8" id="KW-0812">Transmembrane</keyword>
<feature type="domain" description="ABC transporter" evidence="9">
    <location>
        <begin position="417"/>
        <end position="659"/>
    </location>
</feature>
<dbReference type="GO" id="GO:0005524">
    <property type="term" value="F:ATP binding"/>
    <property type="evidence" value="ECO:0007669"/>
    <property type="project" value="UniProtKB-KW"/>
</dbReference>
<dbReference type="Pfam" id="PF00005">
    <property type="entry name" value="ABC_tran"/>
    <property type="match status" value="1"/>
</dbReference>
<dbReference type="InterPro" id="IPR039421">
    <property type="entry name" value="Type_1_exporter"/>
</dbReference>
<keyword evidence="3" id="KW-0547">Nucleotide-binding</keyword>
<dbReference type="PANTHER" id="PTHR24221:SF654">
    <property type="entry name" value="ATP-BINDING CASSETTE SUB-FAMILY B MEMBER 6"/>
    <property type="match status" value="1"/>
</dbReference>
<proteinExistence type="predicted"/>
<dbReference type="SUPFAM" id="SSF90123">
    <property type="entry name" value="ABC transporter transmembrane region"/>
    <property type="match status" value="1"/>
</dbReference>
<evidence type="ECO:0000256" key="5">
    <source>
        <dbReference type="ARBA" id="ARBA00022989"/>
    </source>
</evidence>
<dbReference type="RefSeq" id="WP_222967362.1">
    <property type="nucleotide sequence ID" value="NZ_JAINZZ010000048.1"/>
</dbReference>
<name>A0ABS7QG77_9ACTN</name>
<evidence type="ECO:0000256" key="4">
    <source>
        <dbReference type="ARBA" id="ARBA00022840"/>
    </source>
</evidence>
<dbReference type="EMBL" id="JAINZZ010000048">
    <property type="protein sequence ID" value="MBY8881445.1"/>
    <property type="molecule type" value="Genomic_DNA"/>
</dbReference>
<evidence type="ECO:0000259" key="9">
    <source>
        <dbReference type="PROSITE" id="PS50893"/>
    </source>
</evidence>
<dbReference type="InterPro" id="IPR003439">
    <property type="entry name" value="ABC_transporter-like_ATP-bd"/>
</dbReference>
<keyword evidence="11" id="KW-1185">Reference proteome</keyword>
<dbReference type="PANTHER" id="PTHR24221">
    <property type="entry name" value="ATP-BINDING CASSETTE SUB-FAMILY B"/>
    <property type="match status" value="1"/>
</dbReference>
<dbReference type="Proteomes" id="UP000778578">
    <property type="component" value="Unassembled WGS sequence"/>
</dbReference>
<comment type="caution">
    <text evidence="10">The sequence shown here is derived from an EMBL/GenBank/DDBJ whole genome shotgun (WGS) entry which is preliminary data.</text>
</comment>
<dbReference type="Gene3D" id="3.40.50.300">
    <property type="entry name" value="P-loop containing nucleotide triphosphate hydrolases"/>
    <property type="match status" value="1"/>
</dbReference>
<evidence type="ECO:0000256" key="2">
    <source>
        <dbReference type="ARBA" id="ARBA00022692"/>
    </source>
</evidence>
<evidence type="ECO:0000256" key="8">
    <source>
        <dbReference type="SAM" id="Phobius"/>
    </source>
</evidence>
<feature type="transmembrane region" description="Helical" evidence="8">
    <location>
        <begin position="317"/>
        <end position="336"/>
    </location>
</feature>
<dbReference type="InterPro" id="IPR017871">
    <property type="entry name" value="ABC_transporter-like_CS"/>
</dbReference>
<dbReference type="InterPro" id="IPR036640">
    <property type="entry name" value="ABC1_TM_sf"/>
</dbReference>
<dbReference type="CDD" id="cd03228">
    <property type="entry name" value="ABCC_MRP_Like"/>
    <property type="match status" value="1"/>
</dbReference>
<evidence type="ECO:0000313" key="10">
    <source>
        <dbReference type="EMBL" id="MBY8881445.1"/>
    </source>
</evidence>
<sequence>MSTVCTGPAGTDREPGRRTRTAGASAARRWCAARTTAARQLLFLTRQAHPADIAAALVLHLVAGLVPIAFIVTSSRAIPAVRSDDVSAVALWLGLTGLAVVVLQIVSPLQMMVAHRVQAEVDAYCSRRLFADALDVAALRDLEAPAVADGLAEATQSLNNESQTPGGAVDGALALMPRYVQLAGAVVIIAVQGSGIAAVLALVIALTNRLGQTRAYSLWVAAYQAMAGERRRMAYLRDMVSHPKVSRDIRVLRIRSWLQGRYSADSDAYLGTLWRARRRISGRSFVVYAVVTLVAGTGLVTLAIVDPVLAGTLSLGSLSMLLQAVMLCTAFGVIFPESDSKLQFGRTTWQAITGVEAITGAVRASGTGRMGRVPQGVGSPGAGAVLVRPRQPPPADVSHAGAAGRSGGAAADTGDLITVSGLHYRYDDSRPVLRGIDLRLRQGTSTAVIGSNGAGKSTLVKLLTGLYLPDEGRIRVGGEPLTPSAVAGWQRSTAVLFQDFVRYRLTVRENVAMQSVAHLDDSAGIREVLERVGLGTRIGELARGIDTPLSRLVTDGTDLSGGQWQRLALARVLFAVHHGARFLVLDEPTAQLDARGEAEFYEDFLALTRGVTSLVISHRFSSVRRAHTIASLEHGRITERGTHEELVARGGTYERLFRTQSTRYTDE</sequence>
<feature type="transmembrane region" description="Helical" evidence="8">
    <location>
        <begin position="285"/>
        <end position="305"/>
    </location>
</feature>